<dbReference type="OrthoDB" id="9779092at2"/>
<accession>A0A2N9QS33</accession>
<name>A0A2N9QS33_9BACT</name>
<dbReference type="AlphaFoldDB" id="A0A2N9QS33"/>
<dbReference type="InterPro" id="IPR006042">
    <property type="entry name" value="Xan_ur_permease"/>
</dbReference>
<dbReference type="NCBIfam" id="TIGR00801">
    <property type="entry name" value="ncs2"/>
    <property type="match status" value="1"/>
</dbReference>
<dbReference type="RefSeq" id="WP_089366789.1">
    <property type="nucleotide sequence ID" value="NZ_CP023864.1"/>
</dbReference>
<evidence type="ECO:0000313" key="8">
    <source>
        <dbReference type="Proteomes" id="UP000198427"/>
    </source>
</evidence>
<keyword evidence="5" id="KW-1133">Transmembrane helix</keyword>
<sequence length="406" mass="42857">MSNLQLSPMRKTIVGVQFLFVAFGATVLVPLLVGLDPATALFTAGLGTFIFHFVTKGKVPIFLGSSFAFIAPIVYASAHWGMSGTLAGIAGVALVYFVMSALIKWQGKKLLDKLFPPVVIGPVIILIGLSLSKSAVDMAKTNWILAFISLGVAVVVLSMGRGLMKLVPVISGIVVGYLVAMYMGVVDFTNVKAAPWFALPPALAHFHLPQFSWEAFLYMIPVAIAPVIEHVGDVYVVSAVADKDFTESPGLHRTMLGDGLACLAACFLGGPPVTTYSEVTGAMSITKVTNPQVIRIAAATAIIFSIIGKLSALLRSIPPAVLGGIMLLLFGTIASVGIQNLIQHKVDFNRTRNIIIISITLTMGIGGAVLNYKSFSISGIGLSAVVGVILNLLLPPAKEKKPAKKE</sequence>
<protein>
    <submittedName>
        <fullName evidence="7">Uracil permease</fullName>
    </submittedName>
</protein>
<dbReference type="GO" id="GO:0005886">
    <property type="term" value="C:plasma membrane"/>
    <property type="evidence" value="ECO:0007669"/>
    <property type="project" value="TreeGrafter"/>
</dbReference>
<evidence type="ECO:0000313" key="7">
    <source>
        <dbReference type="EMBL" id="SNR99610.1"/>
    </source>
</evidence>
<comment type="caution">
    <text evidence="7">The sequence shown here is derived from an EMBL/GenBank/DDBJ whole genome shotgun (WGS) entry which is preliminary data.</text>
</comment>
<keyword evidence="8" id="KW-1185">Reference proteome</keyword>
<comment type="similarity">
    <text evidence="2">Belongs to the nucleobase:cation symporter-2 (NCS2) (TC 2.A.40) family.</text>
</comment>
<dbReference type="EMBL" id="FZNZ01000026">
    <property type="protein sequence ID" value="SNR99610.1"/>
    <property type="molecule type" value="Genomic_DNA"/>
</dbReference>
<evidence type="ECO:0000256" key="4">
    <source>
        <dbReference type="ARBA" id="ARBA00022692"/>
    </source>
</evidence>
<evidence type="ECO:0000256" key="1">
    <source>
        <dbReference type="ARBA" id="ARBA00004141"/>
    </source>
</evidence>
<evidence type="ECO:0000256" key="6">
    <source>
        <dbReference type="ARBA" id="ARBA00023136"/>
    </source>
</evidence>
<proteinExistence type="inferred from homology"/>
<dbReference type="GeneID" id="94030593"/>
<keyword evidence="6" id="KW-0472">Membrane</keyword>
<organism evidence="7 8">
    <name type="scientific">Prevotella jejuni</name>
    <dbReference type="NCBI Taxonomy" id="1177574"/>
    <lineage>
        <taxon>Bacteria</taxon>
        <taxon>Pseudomonadati</taxon>
        <taxon>Bacteroidota</taxon>
        <taxon>Bacteroidia</taxon>
        <taxon>Bacteroidales</taxon>
        <taxon>Prevotellaceae</taxon>
        <taxon>Prevotella</taxon>
    </lineage>
</organism>
<dbReference type="InterPro" id="IPR006043">
    <property type="entry name" value="NCS2"/>
</dbReference>
<dbReference type="GO" id="GO:0042907">
    <property type="term" value="F:xanthine transmembrane transporter activity"/>
    <property type="evidence" value="ECO:0007669"/>
    <property type="project" value="TreeGrafter"/>
</dbReference>
<keyword evidence="4" id="KW-0812">Transmembrane</keyword>
<evidence type="ECO:0000256" key="5">
    <source>
        <dbReference type="ARBA" id="ARBA00022989"/>
    </source>
</evidence>
<evidence type="ECO:0000256" key="2">
    <source>
        <dbReference type="ARBA" id="ARBA00008821"/>
    </source>
</evidence>
<dbReference type="PROSITE" id="PS01116">
    <property type="entry name" value="XANTH_URACIL_PERMASE"/>
    <property type="match status" value="1"/>
</dbReference>
<keyword evidence="3" id="KW-0813">Transport</keyword>
<evidence type="ECO:0000256" key="3">
    <source>
        <dbReference type="ARBA" id="ARBA00022448"/>
    </source>
</evidence>
<dbReference type="Pfam" id="PF00860">
    <property type="entry name" value="Xan_ur_permease"/>
    <property type="match status" value="1"/>
</dbReference>
<reference evidence="7 8" key="1">
    <citation type="submission" date="2017-06" db="EMBL/GenBank/DDBJ databases">
        <authorList>
            <person name="Varghese N."/>
            <person name="Submissions S."/>
        </authorList>
    </citation>
    <scope>NUCLEOTIDE SEQUENCE [LARGE SCALE GENOMIC DNA]</scope>
    <source>
        <strain evidence="7 8">DSM 26989</strain>
    </source>
</reference>
<gene>
    <name evidence="7" type="ORF">SAMN06265364_12630</name>
</gene>
<dbReference type="PANTHER" id="PTHR42810">
    <property type="entry name" value="PURINE PERMEASE C1399.01C-RELATED"/>
    <property type="match status" value="1"/>
</dbReference>
<comment type="subcellular location">
    <subcellularLocation>
        <location evidence="1">Membrane</location>
        <topology evidence="1">Multi-pass membrane protein</topology>
    </subcellularLocation>
</comment>
<dbReference type="Proteomes" id="UP000198427">
    <property type="component" value="Unassembled WGS sequence"/>
</dbReference>
<dbReference type="PANTHER" id="PTHR42810:SF2">
    <property type="entry name" value="PURINE PERMEASE C1399.01C-RELATED"/>
    <property type="match status" value="1"/>
</dbReference>
<dbReference type="KEGG" id="pje:CRM71_14900"/>